<name>A0A1H6KF64_9GAMM</name>
<dbReference type="EMBL" id="CDSC02000066">
    <property type="protein sequence ID" value="SEH63779.1"/>
    <property type="molecule type" value="Genomic_DNA"/>
</dbReference>
<dbReference type="SUPFAM" id="SSF51316">
    <property type="entry name" value="Mss4-like"/>
    <property type="match status" value="1"/>
</dbReference>
<evidence type="ECO:0000313" key="1">
    <source>
        <dbReference type="EMBL" id="SEH63779.1"/>
    </source>
</evidence>
<reference evidence="2" key="1">
    <citation type="submission" date="2016-06" db="EMBL/GenBank/DDBJ databases">
        <authorList>
            <person name="Olsen C.W."/>
            <person name="Carey S."/>
            <person name="Hinshaw L."/>
            <person name="Karasin A.I."/>
        </authorList>
    </citation>
    <scope>NUCLEOTIDE SEQUENCE [LARGE SCALE GENOMIC DNA]</scope>
    <source>
        <strain evidence="1">BazSymA</strain>
        <strain evidence="2">BazSymB</strain>
    </source>
</reference>
<evidence type="ECO:0000313" key="2">
    <source>
        <dbReference type="EMBL" id="SEH71284.1"/>
    </source>
</evidence>
<evidence type="ECO:0000313" key="4">
    <source>
        <dbReference type="Proteomes" id="UP000198988"/>
    </source>
</evidence>
<accession>A0A1H6KF64</accession>
<evidence type="ECO:0000313" key="3">
    <source>
        <dbReference type="Proteomes" id="UP000198559"/>
    </source>
</evidence>
<dbReference type="Proteomes" id="UP000198559">
    <property type="component" value="Unassembled WGS sequence"/>
</dbReference>
<sequence length="51" mass="5961">MAKLKNNPDYTRVRLGTITTDVDEAIEKHIFTQSKASWDTICDDIPQHKEW</sequence>
<reference evidence="3 4" key="2">
    <citation type="submission" date="2016-06" db="EMBL/GenBank/DDBJ databases">
        <authorList>
            <person name="Petersen J."/>
            <person name="Sayavedra L."/>
        </authorList>
    </citation>
    <scope>NUCLEOTIDE SEQUENCE [LARGE SCALE GENOMIC DNA]</scope>
    <source>
        <strain evidence="4">BazSymA</strain>
        <strain evidence="3">BazSymB</strain>
    </source>
</reference>
<dbReference type="STRING" id="235205.BAZSYMB_SCAFFOLD00048_6"/>
<gene>
    <name evidence="1" type="ORF">BAZSYMA_ACONTIG02997_4</name>
    <name evidence="2" type="ORF">BAZSYMB_SCAFFOLD00048_6</name>
</gene>
<organism evidence="2 3">
    <name type="scientific">Bathymodiolus azoricus thioautotrophic gill symbiont</name>
    <dbReference type="NCBI Taxonomy" id="235205"/>
    <lineage>
        <taxon>Bacteria</taxon>
        <taxon>Pseudomonadati</taxon>
        <taxon>Pseudomonadota</taxon>
        <taxon>Gammaproteobacteria</taxon>
        <taxon>sulfur-oxidizing symbionts</taxon>
    </lineage>
</organism>
<dbReference type="Proteomes" id="UP000198988">
    <property type="component" value="Unassembled WGS sequence"/>
</dbReference>
<dbReference type="EMBL" id="CVUD02000106">
    <property type="protein sequence ID" value="SEH71284.1"/>
    <property type="molecule type" value="Genomic_DNA"/>
</dbReference>
<proteinExistence type="predicted"/>
<dbReference type="AlphaFoldDB" id="A0A1H6KF64"/>
<dbReference type="InterPro" id="IPR011057">
    <property type="entry name" value="Mss4-like_sf"/>
</dbReference>
<protein>
    <submittedName>
        <fullName evidence="2">Aldehyde-activating protein</fullName>
    </submittedName>
</protein>